<sequence length="456" mass="51609">MRVLVWVRVCESDDCRSNLPCVNLHRAIGAWPSKDTATSSAIPPWPELPPEVADLILRRLPSDTDRIRLDAVCRHWRNHVGRQISLSRWSGLLPDLVDLVLRRLHSHSDRIRFASVCRHWRHVAGNYSSPPLPPALPWICSSDGVCQSLPDGEVHCLRFRDGVSCYGSFGDWLLFKEIGRSHRFLENPLSGATLQLPGQLYHSRHGYSDSESELFDILKVVVCSNDLIAAMIRYGDLHSNAIACCRPGMPVWSGRRRRSGLRCQDMAFHEGNLYAVAIGGDLIVHEVTEDSETGEPQVSPGKQVLQAPPIWDGFDVDLENSSTCHLVISGTGKLLLVRWFAPPNFLDSSRELVMQVFEANFEMEQWLEVESLDDQVLFLSSNCSKAMSASAHDDALQANKIYLIDENTMFWKFWVERCSSACMYDMRSQTIELITLDERMSYRLEAAWFFPSSISS</sequence>
<dbReference type="Gene3D" id="1.20.1280.50">
    <property type="match status" value="2"/>
</dbReference>
<evidence type="ECO:0000313" key="2">
    <source>
        <dbReference type="EMBL" id="TVU24241.1"/>
    </source>
</evidence>
<reference evidence="2 3" key="1">
    <citation type="journal article" date="2019" name="Sci. Rep.">
        <title>A high-quality genome of Eragrostis curvula grass provides insights into Poaceae evolution and supports new strategies to enhance forage quality.</title>
        <authorList>
            <person name="Carballo J."/>
            <person name="Santos B.A.C.M."/>
            <person name="Zappacosta D."/>
            <person name="Garbus I."/>
            <person name="Selva J.P."/>
            <person name="Gallo C.A."/>
            <person name="Diaz A."/>
            <person name="Albertini E."/>
            <person name="Caccamo M."/>
            <person name="Echenique V."/>
        </authorList>
    </citation>
    <scope>NUCLEOTIDE SEQUENCE [LARGE SCALE GENOMIC DNA]</scope>
    <source>
        <strain evidence="3">cv. Victoria</strain>
        <tissue evidence="2">Leaf</tissue>
    </source>
</reference>
<dbReference type="InterPro" id="IPR001810">
    <property type="entry name" value="F-box_dom"/>
</dbReference>
<keyword evidence="3" id="KW-1185">Reference proteome</keyword>
<evidence type="ECO:0000259" key="1">
    <source>
        <dbReference type="SMART" id="SM00256"/>
    </source>
</evidence>
<gene>
    <name evidence="2" type="ORF">EJB05_26662</name>
</gene>
<dbReference type="Pfam" id="PF00646">
    <property type="entry name" value="F-box"/>
    <property type="match status" value="1"/>
</dbReference>
<dbReference type="CDD" id="cd09917">
    <property type="entry name" value="F-box_SF"/>
    <property type="match status" value="1"/>
</dbReference>
<proteinExistence type="predicted"/>
<dbReference type="Pfam" id="PF12937">
    <property type="entry name" value="F-box-like"/>
    <property type="match status" value="1"/>
</dbReference>
<dbReference type="AlphaFoldDB" id="A0A5J9ULU4"/>
<comment type="caution">
    <text evidence="2">The sequence shown here is derived from an EMBL/GenBank/DDBJ whole genome shotgun (WGS) entry which is preliminary data.</text>
</comment>
<dbReference type="SUPFAM" id="SSF81383">
    <property type="entry name" value="F-box domain"/>
    <property type="match status" value="2"/>
</dbReference>
<feature type="domain" description="F-box" evidence="1">
    <location>
        <begin position="93"/>
        <end position="132"/>
    </location>
</feature>
<name>A0A5J9ULU4_9POAL</name>
<evidence type="ECO:0000313" key="3">
    <source>
        <dbReference type="Proteomes" id="UP000324897"/>
    </source>
</evidence>
<dbReference type="InterPro" id="IPR036047">
    <property type="entry name" value="F-box-like_dom_sf"/>
</dbReference>
<protein>
    <recommendedName>
        <fullName evidence="1">F-box domain-containing protein</fullName>
    </recommendedName>
</protein>
<feature type="non-terminal residue" evidence="2">
    <location>
        <position position="1"/>
    </location>
</feature>
<dbReference type="OrthoDB" id="683606at2759"/>
<feature type="domain" description="F-box" evidence="1">
    <location>
        <begin position="48"/>
        <end position="89"/>
    </location>
</feature>
<dbReference type="PANTHER" id="PTHR33110:SF79">
    <property type="entry name" value="OS12G0155900 PROTEIN"/>
    <property type="match status" value="1"/>
</dbReference>
<accession>A0A5J9ULU4</accession>
<dbReference type="EMBL" id="RWGY01000013">
    <property type="protein sequence ID" value="TVU24241.1"/>
    <property type="molecule type" value="Genomic_DNA"/>
</dbReference>
<dbReference type="SMART" id="SM00256">
    <property type="entry name" value="FBOX"/>
    <property type="match status" value="2"/>
</dbReference>
<dbReference type="InterPro" id="IPR005174">
    <property type="entry name" value="KIB1-4_b-propeller"/>
</dbReference>
<organism evidence="2 3">
    <name type="scientific">Eragrostis curvula</name>
    <name type="common">weeping love grass</name>
    <dbReference type="NCBI Taxonomy" id="38414"/>
    <lineage>
        <taxon>Eukaryota</taxon>
        <taxon>Viridiplantae</taxon>
        <taxon>Streptophyta</taxon>
        <taxon>Embryophyta</taxon>
        <taxon>Tracheophyta</taxon>
        <taxon>Spermatophyta</taxon>
        <taxon>Magnoliopsida</taxon>
        <taxon>Liliopsida</taxon>
        <taxon>Poales</taxon>
        <taxon>Poaceae</taxon>
        <taxon>PACMAD clade</taxon>
        <taxon>Chloridoideae</taxon>
        <taxon>Eragrostideae</taxon>
        <taxon>Eragrostidinae</taxon>
        <taxon>Eragrostis</taxon>
    </lineage>
</organism>
<dbReference type="Proteomes" id="UP000324897">
    <property type="component" value="Chromosome 2"/>
</dbReference>
<dbReference type="Pfam" id="PF03478">
    <property type="entry name" value="Beta-prop_KIB1-4"/>
    <property type="match status" value="1"/>
</dbReference>
<dbReference type="PANTHER" id="PTHR33110">
    <property type="entry name" value="F-BOX/KELCH-REPEAT PROTEIN-RELATED"/>
    <property type="match status" value="1"/>
</dbReference>
<dbReference type="Gramene" id="TVU24241">
    <property type="protein sequence ID" value="TVU24241"/>
    <property type="gene ID" value="EJB05_26662"/>
</dbReference>